<dbReference type="PANTHER" id="PTHR34584">
    <property type="entry name" value="NA(+)/H(+) ANTIPORTER SUBUNIT E1"/>
    <property type="match status" value="1"/>
</dbReference>
<name>A0A2U8GUA2_9RHOO</name>
<evidence type="ECO:0000256" key="2">
    <source>
        <dbReference type="ARBA" id="ARBA00006228"/>
    </source>
</evidence>
<dbReference type="PIRSF" id="PIRSF019239">
    <property type="entry name" value="MrpE"/>
    <property type="match status" value="1"/>
</dbReference>
<accession>A0A2U8GUA2</accession>
<feature type="transmembrane region" description="Helical" evidence="7">
    <location>
        <begin position="44"/>
        <end position="64"/>
    </location>
</feature>
<dbReference type="GO" id="GO:0005886">
    <property type="term" value="C:plasma membrane"/>
    <property type="evidence" value="ECO:0007669"/>
    <property type="project" value="UniProtKB-SubCell"/>
</dbReference>
<dbReference type="EMBL" id="CP022187">
    <property type="protein sequence ID" value="AWI77058.1"/>
    <property type="molecule type" value="Genomic_DNA"/>
</dbReference>
<keyword evidence="9" id="KW-1185">Reference proteome</keyword>
<dbReference type="AlphaFoldDB" id="A0A2U8GUA2"/>
<feature type="transmembrane region" description="Helical" evidence="7">
    <location>
        <begin position="76"/>
        <end position="99"/>
    </location>
</feature>
<reference evidence="8 9" key="1">
    <citation type="submission" date="2017-06" db="EMBL/GenBank/DDBJ databases">
        <title>Azoarcus.</title>
        <authorList>
            <person name="Woo J.-H."/>
            <person name="Kim H.-S."/>
        </authorList>
    </citation>
    <scope>NUCLEOTIDE SEQUENCE [LARGE SCALE GENOMIC DNA]</scope>
    <source>
        <strain evidence="8 9">TSPY31</strain>
    </source>
</reference>
<dbReference type="InterPro" id="IPR002758">
    <property type="entry name" value="Cation_antiport_E"/>
</dbReference>
<sequence length="178" mass="20027">MEHETQVHQPRTHQAKTFNWLPHPLMTLLLILIWVLLQNSLSLGNVVLGVFLGVLFPLLTSGFWPDRPRVRNYRKAVGYFLIVMGDIVVANIEVARLIVFAKVSSLRPRWISVPLALTQPEAITLLAGTVTMTPGTVSCDLSADGRHLLVHCLDEPDPDAAVQRIKTRYEARLLEIFE</sequence>
<keyword evidence="4 7" id="KW-0812">Transmembrane</keyword>
<evidence type="ECO:0000256" key="3">
    <source>
        <dbReference type="ARBA" id="ARBA00022475"/>
    </source>
</evidence>
<keyword evidence="3" id="KW-1003">Cell membrane</keyword>
<gene>
    <name evidence="8" type="ORF">CEW83_18985</name>
</gene>
<keyword evidence="6 7" id="KW-0472">Membrane</keyword>
<dbReference type="PANTHER" id="PTHR34584:SF1">
    <property type="entry name" value="NA(+)_H(+) ANTIPORTER SUBUNIT E1"/>
    <property type="match status" value="1"/>
</dbReference>
<evidence type="ECO:0000256" key="1">
    <source>
        <dbReference type="ARBA" id="ARBA00004651"/>
    </source>
</evidence>
<evidence type="ECO:0000313" key="9">
    <source>
        <dbReference type="Proteomes" id="UP000244930"/>
    </source>
</evidence>
<dbReference type="Proteomes" id="UP000244930">
    <property type="component" value="Chromosome"/>
</dbReference>
<proteinExistence type="inferred from homology"/>
<dbReference type="NCBIfam" id="NF006518">
    <property type="entry name" value="PRK08965.1-2"/>
    <property type="match status" value="1"/>
</dbReference>
<evidence type="ECO:0000256" key="5">
    <source>
        <dbReference type="ARBA" id="ARBA00022989"/>
    </source>
</evidence>
<keyword evidence="5 7" id="KW-1133">Transmembrane helix</keyword>
<dbReference type="RefSeq" id="WP_108950757.1">
    <property type="nucleotide sequence ID" value="NZ_CP022187.1"/>
</dbReference>
<organism evidence="8 9">
    <name type="scientific">Parazoarcus communis</name>
    <dbReference type="NCBI Taxonomy" id="41977"/>
    <lineage>
        <taxon>Bacteria</taxon>
        <taxon>Pseudomonadati</taxon>
        <taxon>Pseudomonadota</taxon>
        <taxon>Betaproteobacteria</taxon>
        <taxon>Rhodocyclales</taxon>
        <taxon>Zoogloeaceae</taxon>
        <taxon>Parazoarcus</taxon>
    </lineage>
</organism>
<evidence type="ECO:0000256" key="4">
    <source>
        <dbReference type="ARBA" id="ARBA00022692"/>
    </source>
</evidence>
<evidence type="ECO:0000256" key="6">
    <source>
        <dbReference type="ARBA" id="ARBA00023136"/>
    </source>
</evidence>
<dbReference type="KEGG" id="acom:CEW83_18985"/>
<evidence type="ECO:0000256" key="7">
    <source>
        <dbReference type="SAM" id="Phobius"/>
    </source>
</evidence>
<evidence type="ECO:0000313" key="8">
    <source>
        <dbReference type="EMBL" id="AWI77058.1"/>
    </source>
</evidence>
<dbReference type="Pfam" id="PF01899">
    <property type="entry name" value="MNHE"/>
    <property type="match status" value="1"/>
</dbReference>
<comment type="subcellular location">
    <subcellularLocation>
        <location evidence="1">Cell membrane</location>
        <topology evidence="1">Multi-pass membrane protein</topology>
    </subcellularLocation>
</comment>
<protein>
    <submittedName>
        <fullName evidence="8">Na+/H+ antiporter subunit E</fullName>
    </submittedName>
</protein>
<feature type="transmembrane region" description="Helical" evidence="7">
    <location>
        <begin position="20"/>
        <end position="37"/>
    </location>
</feature>
<dbReference type="GO" id="GO:0008324">
    <property type="term" value="F:monoatomic cation transmembrane transporter activity"/>
    <property type="evidence" value="ECO:0007669"/>
    <property type="project" value="InterPro"/>
</dbReference>
<comment type="similarity">
    <text evidence="2">Belongs to the CPA3 antiporters (TC 2.A.63) subunit E family.</text>
</comment>